<accession>A0ABN3JVJ9</accession>
<protein>
    <submittedName>
        <fullName evidence="1">Uncharacterized protein</fullName>
    </submittedName>
</protein>
<dbReference type="EMBL" id="BAAARW010000024">
    <property type="protein sequence ID" value="GAA2440752.1"/>
    <property type="molecule type" value="Genomic_DNA"/>
</dbReference>
<keyword evidence="2" id="KW-1185">Reference proteome</keyword>
<evidence type="ECO:0000313" key="1">
    <source>
        <dbReference type="EMBL" id="GAA2440752.1"/>
    </source>
</evidence>
<name>A0ABN3JVJ9_9ACTN</name>
<reference evidence="1 2" key="1">
    <citation type="journal article" date="2019" name="Int. J. Syst. Evol. Microbiol.">
        <title>The Global Catalogue of Microorganisms (GCM) 10K type strain sequencing project: providing services to taxonomists for standard genome sequencing and annotation.</title>
        <authorList>
            <consortium name="The Broad Institute Genomics Platform"/>
            <consortium name="The Broad Institute Genome Sequencing Center for Infectious Disease"/>
            <person name="Wu L."/>
            <person name="Ma J."/>
        </authorList>
    </citation>
    <scope>NUCLEOTIDE SEQUENCE [LARGE SCALE GENOMIC DNA]</scope>
    <source>
        <strain evidence="1 2">JCM 3325</strain>
    </source>
</reference>
<gene>
    <name evidence="1" type="ORF">GCM10010191_65930</name>
</gene>
<organism evidence="1 2">
    <name type="scientific">Actinomadura vinacea</name>
    <dbReference type="NCBI Taxonomy" id="115336"/>
    <lineage>
        <taxon>Bacteria</taxon>
        <taxon>Bacillati</taxon>
        <taxon>Actinomycetota</taxon>
        <taxon>Actinomycetes</taxon>
        <taxon>Streptosporangiales</taxon>
        <taxon>Thermomonosporaceae</taxon>
        <taxon>Actinomadura</taxon>
    </lineage>
</organism>
<comment type="caution">
    <text evidence="1">The sequence shown here is derived from an EMBL/GenBank/DDBJ whole genome shotgun (WGS) entry which is preliminary data.</text>
</comment>
<dbReference type="Proteomes" id="UP001501231">
    <property type="component" value="Unassembled WGS sequence"/>
</dbReference>
<sequence>MQGLEDPAVGGDGFTERGGVAVALEHGDDVVGADGAGVDRGDYAQDVLPVTADLVQDDLFPGEGVQGPVVGGRADPPALLVGQVGQGGPVGDAEQFQQAENQV</sequence>
<evidence type="ECO:0000313" key="2">
    <source>
        <dbReference type="Proteomes" id="UP001501231"/>
    </source>
</evidence>
<proteinExistence type="predicted"/>